<feature type="compositionally biased region" description="Polar residues" evidence="1">
    <location>
        <begin position="118"/>
        <end position="131"/>
    </location>
</feature>
<feature type="compositionally biased region" description="Basic and acidic residues" evidence="1">
    <location>
        <begin position="1"/>
        <end position="11"/>
    </location>
</feature>
<dbReference type="OrthoDB" id="5948016at2759"/>
<feature type="compositionally biased region" description="Acidic residues" evidence="1">
    <location>
        <begin position="162"/>
        <end position="175"/>
    </location>
</feature>
<accession>A0A4P9XHE2</accession>
<organism evidence="2 3">
    <name type="scientific">Thamnocephalis sphaerospora</name>
    <dbReference type="NCBI Taxonomy" id="78915"/>
    <lineage>
        <taxon>Eukaryota</taxon>
        <taxon>Fungi</taxon>
        <taxon>Fungi incertae sedis</taxon>
        <taxon>Zoopagomycota</taxon>
        <taxon>Zoopagomycotina</taxon>
        <taxon>Zoopagomycetes</taxon>
        <taxon>Zoopagales</taxon>
        <taxon>Sigmoideomycetaceae</taxon>
        <taxon>Thamnocephalis</taxon>
    </lineage>
</organism>
<feature type="region of interest" description="Disordered" evidence="1">
    <location>
        <begin position="1"/>
        <end position="42"/>
    </location>
</feature>
<feature type="compositionally biased region" description="Basic and acidic residues" evidence="1">
    <location>
        <begin position="21"/>
        <end position="42"/>
    </location>
</feature>
<feature type="compositionally biased region" description="Basic and acidic residues" evidence="1">
    <location>
        <begin position="146"/>
        <end position="160"/>
    </location>
</feature>
<evidence type="ECO:0000313" key="2">
    <source>
        <dbReference type="EMBL" id="RKP05094.1"/>
    </source>
</evidence>
<dbReference type="EMBL" id="KZ993273">
    <property type="protein sequence ID" value="RKP05094.1"/>
    <property type="molecule type" value="Genomic_DNA"/>
</dbReference>
<keyword evidence="3" id="KW-1185">Reference proteome</keyword>
<feature type="compositionally biased region" description="Polar residues" evidence="1">
    <location>
        <begin position="747"/>
        <end position="782"/>
    </location>
</feature>
<dbReference type="AlphaFoldDB" id="A0A4P9XHE2"/>
<dbReference type="Proteomes" id="UP000271241">
    <property type="component" value="Unassembled WGS sequence"/>
</dbReference>
<protein>
    <submittedName>
        <fullName evidence="2">Uncharacterized protein</fullName>
    </submittedName>
</protein>
<evidence type="ECO:0000256" key="1">
    <source>
        <dbReference type="SAM" id="MobiDB-lite"/>
    </source>
</evidence>
<name>A0A4P9XHE2_9FUNG</name>
<gene>
    <name evidence="2" type="ORF">THASP1DRAFT_33074</name>
</gene>
<proteinExistence type="predicted"/>
<sequence length="1040" mass="111054">MLPDSAHEPEPRMTPAAVHADMPEHLRRSERPDQGGEADRGRYAALDLAQTNGIGMRTGDAEQDDDDVLLLVTAFTELCRTVRALRSGDSAAQPLQEKSRYLYVIRNSECGCTCLSVEQQAPGPSTEQQPQSEREVPVSTTSNSADLEHHQPALKERNDDGVPVDESEHDGDGVSDAENKLAGNDPRLEDQPAADVPELETGKPSSHVSICADYEDEDETPWTREVDHEQENQWLANVPSDDDNAWQVDKQDVQEVLLDSEPTHPTAATDAQSASAHSHSATSADDAIMQPVQETTNAAALLARTPGYHPSQPSTTKDASVDNPIMGALSSVHQGQQYTLSGSGWLDEDMAQMSATALSEAPNRQASQRASLDSSYYNATNLLALDTPITSPILATNSTWVHSAISDGQVETLCHTPLTHEDQMAATSILARELNLSQDDGSRLATTYAQSGSHMDMVPPAVSLLAKDFNPLHGISPMATASRPPVDGSAGTEFGLGIDMRASASATPNPSTSTSFRPYVDHTSSSVAGTGPAHVASSSCAADDCSFCMPPPTHSPPPPPLPHLARIVSPELRSAESANPLAHPHAAMTPPAPMLAHRDSVSSNMPFFAPYVKPVSPGIPASLGAADGIHHLLAGQSGSVSHLSSTQTSGSYNTALSDQATFNQQSQQHYQSPLRNADESFQTASHYVTSPALSAISSHQLPPSSEQLPQWGNVTPSVRPQTITSPGTPVASMASPVVRLPVASPAGTPTASTVTSPKPPVSQLQSPMSSPHLQNNSRQSPSKGAHAQSFIVKLPQLKPSTTSDASSAQRTKAVVDGQHAARVTAAFQRLQLSEREYQTPITPKILLAIRGTLDMNESDDRIFWGICLVGFFGLVPEELLPDREVELASGPRIPLWFNKKIVFFKKPVTFAGETTTLPYYLQCMGSHPLCPSQATHNWLVQGDARKQASNATFYLPGVHSPESGQWLRARLARALSEAHIEGDFTLAGLRLGGAVCAVEAGIPLDHIRRAGGWTGAPFMSPMQVGSFSKRFAAHVSECDM</sequence>
<feature type="region of interest" description="Disordered" evidence="1">
    <location>
        <begin position="263"/>
        <end position="287"/>
    </location>
</feature>
<feature type="region of interest" description="Disordered" evidence="1">
    <location>
        <begin position="118"/>
        <end position="207"/>
    </location>
</feature>
<feature type="compositionally biased region" description="Low complexity" evidence="1">
    <location>
        <begin position="266"/>
        <end position="287"/>
    </location>
</feature>
<reference evidence="3" key="1">
    <citation type="journal article" date="2018" name="Nat. Microbiol.">
        <title>Leveraging single-cell genomics to expand the fungal tree of life.</title>
        <authorList>
            <person name="Ahrendt S.R."/>
            <person name="Quandt C.A."/>
            <person name="Ciobanu D."/>
            <person name="Clum A."/>
            <person name="Salamov A."/>
            <person name="Andreopoulos B."/>
            <person name="Cheng J.F."/>
            <person name="Woyke T."/>
            <person name="Pelin A."/>
            <person name="Henrissat B."/>
            <person name="Reynolds N.K."/>
            <person name="Benny G.L."/>
            <person name="Smith M.E."/>
            <person name="James T.Y."/>
            <person name="Grigoriev I.V."/>
        </authorList>
    </citation>
    <scope>NUCLEOTIDE SEQUENCE [LARGE SCALE GENOMIC DNA]</scope>
    <source>
        <strain evidence="3">RSA 1356</strain>
    </source>
</reference>
<evidence type="ECO:0000313" key="3">
    <source>
        <dbReference type="Proteomes" id="UP000271241"/>
    </source>
</evidence>
<feature type="region of interest" description="Disordered" evidence="1">
    <location>
        <begin position="741"/>
        <end position="787"/>
    </location>
</feature>
<dbReference type="STRING" id="78915.A0A4P9XHE2"/>